<accession>A0A0K4DCW9</accession>
<evidence type="ECO:0000313" key="1">
    <source>
        <dbReference type="EMBL" id="STH80233.1"/>
    </source>
</evidence>
<dbReference type="AlphaFoldDB" id="A0A0K4DCW9"/>
<dbReference type="Proteomes" id="UP000255153">
    <property type="component" value="Unassembled WGS sequence"/>
</dbReference>
<dbReference type="EMBL" id="UGBW01000003">
    <property type="protein sequence ID" value="STH80233.1"/>
    <property type="molecule type" value="Genomic_DNA"/>
</dbReference>
<protein>
    <submittedName>
        <fullName evidence="2">Acyltransferase with acyl-CoA N-acyltransferase domain</fullName>
    </submittedName>
</protein>
<evidence type="ECO:0000313" key="2">
    <source>
        <dbReference type="EMBL" id="STK89602.1"/>
    </source>
</evidence>
<proteinExistence type="predicted"/>
<reference evidence="3 4" key="1">
    <citation type="submission" date="2018-06" db="EMBL/GenBank/DDBJ databases">
        <authorList>
            <consortium name="Pathogen Informatics"/>
            <person name="Doyle S."/>
        </authorList>
    </citation>
    <scope>NUCLEOTIDE SEQUENCE [LARGE SCALE GENOMIC DNA]</scope>
    <source>
        <strain evidence="2 4">NCTC8603</strain>
        <strain evidence="1 3">NCTC8621</strain>
    </source>
</reference>
<name>A0A0K4DCW9_ECOLX</name>
<keyword evidence="1" id="KW-0808">Transferase</keyword>
<evidence type="ECO:0000313" key="3">
    <source>
        <dbReference type="Proteomes" id="UP000255093"/>
    </source>
</evidence>
<organism evidence="2 4">
    <name type="scientific">Escherichia coli</name>
    <dbReference type="NCBI Taxonomy" id="562"/>
    <lineage>
        <taxon>Bacteria</taxon>
        <taxon>Pseudomonadati</taxon>
        <taxon>Pseudomonadota</taxon>
        <taxon>Gammaproteobacteria</taxon>
        <taxon>Enterobacterales</taxon>
        <taxon>Enterobacteriaceae</taxon>
        <taxon>Escherichia</taxon>
    </lineage>
</organism>
<sequence>MCGGQKKADLPLKMQVAKVVKMRREKQKIVPRCPFEKHEFD</sequence>
<evidence type="ECO:0000313" key="4">
    <source>
        <dbReference type="Proteomes" id="UP000255153"/>
    </source>
</evidence>
<gene>
    <name evidence="2" type="primary">yjdJ_1</name>
    <name evidence="2" type="ORF">NCTC8603_03719</name>
    <name evidence="1" type="ORF">NCTC8621_00099</name>
</gene>
<dbReference type="GO" id="GO:0016746">
    <property type="term" value="F:acyltransferase activity"/>
    <property type="evidence" value="ECO:0007669"/>
    <property type="project" value="UniProtKB-KW"/>
</dbReference>
<dbReference type="Proteomes" id="UP000255093">
    <property type="component" value="Unassembled WGS sequence"/>
</dbReference>
<dbReference type="EMBL" id="UGEE01000003">
    <property type="protein sequence ID" value="STK89602.1"/>
    <property type="molecule type" value="Genomic_DNA"/>
</dbReference>
<keyword evidence="2" id="KW-0012">Acyltransferase</keyword>